<gene>
    <name evidence="1" type="ORF">FBZ90_102338</name>
</gene>
<dbReference type="EMBL" id="VITR01000002">
    <property type="protein sequence ID" value="TWB45380.1"/>
    <property type="molecule type" value="Genomic_DNA"/>
</dbReference>
<proteinExistence type="predicted"/>
<protein>
    <submittedName>
        <fullName evidence="1">Uncharacterized protein</fullName>
    </submittedName>
</protein>
<dbReference type="Proteomes" id="UP000315751">
    <property type="component" value="Unassembled WGS sequence"/>
</dbReference>
<evidence type="ECO:0000313" key="1">
    <source>
        <dbReference type="EMBL" id="TWB45380.1"/>
    </source>
</evidence>
<name>A0A560HJJ1_9PROT</name>
<organism evidence="1 2">
    <name type="scientific">Nitrospirillum amazonense</name>
    <dbReference type="NCBI Taxonomy" id="28077"/>
    <lineage>
        <taxon>Bacteria</taxon>
        <taxon>Pseudomonadati</taxon>
        <taxon>Pseudomonadota</taxon>
        <taxon>Alphaproteobacteria</taxon>
        <taxon>Rhodospirillales</taxon>
        <taxon>Azospirillaceae</taxon>
        <taxon>Nitrospirillum</taxon>
    </lineage>
</organism>
<sequence>MGDRWHGAGASHRVFSWGDFYIQCMKADEPKMYCEVVSADINPNLKSVLTPAAGRRLQELGFLEPGYSKNYVGWFRLNDGKPENWAWSTMQAALTAFGGYAIQPVTVERRSMKGET</sequence>
<accession>A0A560HJJ1</accession>
<evidence type="ECO:0000313" key="2">
    <source>
        <dbReference type="Proteomes" id="UP000315751"/>
    </source>
</evidence>
<reference evidence="1 2" key="1">
    <citation type="submission" date="2019-06" db="EMBL/GenBank/DDBJ databases">
        <title>Genomic Encyclopedia of Type Strains, Phase IV (KMG-V): Genome sequencing to study the core and pangenomes of soil and plant-associated prokaryotes.</title>
        <authorList>
            <person name="Whitman W."/>
        </authorList>
    </citation>
    <scope>NUCLEOTIDE SEQUENCE [LARGE SCALE GENOMIC DNA]</scope>
    <source>
        <strain evidence="1 2">BR 11622</strain>
    </source>
</reference>
<comment type="caution">
    <text evidence="1">The sequence shown here is derived from an EMBL/GenBank/DDBJ whole genome shotgun (WGS) entry which is preliminary data.</text>
</comment>
<keyword evidence="2" id="KW-1185">Reference proteome</keyword>
<dbReference type="AlphaFoldDB" id="A0A560HJJ1"/>